<keyword evidence="1" id="KW-0812">Transmembrane</keyword>
<protein>
    <submittedName>
        <fullName evidence="2">Uncharacterized protein</fullName>
    </submittedName>
</protein>
<evidence type="ECO:0000313" key="3">
    <source>
        <dbReference type="Proteomes" id="UP000309893"/>
    </source>
</evidence>
<feature type="transmembrane region" description="Helical" evidence="1">
    <location>
        <begin position="6"/>
        <end position="25"/>
    </location>
</feature>
<dbReference type="RefSeq" id="WP_135949790.1">
    <property type="nucleotide sequence ID" value="NZ_SRYO01000008.1"/>
</dbReference>
<dbReference type="EMBL" id="SRYO01000008">
    <property type="protein sequence ID" value="TGY35034.1"/>
    <property type="molecule type" value="Genomic_DNA"/>
</dbReference>
<organism evidence="2 3">
    <name type="scientific">Microbacterium laevaniformans</name>
    <dbReference type="NCBI Taxonomy" id="36807"/>
    <lineage>
        <taxon>Bacteria</taxon>
        <taxon>Bacillati</taxon>
        <taxon>Actinomycetota</taxon>
        <taxon>Actinomycetes</taxon>
        <taxon>Micrococcales</taxon>
        <taxon>Microbacteriaceae</taxon>
        <taxon>Microbacterium</taxon>
    </lineage>
</organism>
<proteinExistence type="predicted"/>
<keyword evidence="1" id="KW-0472">Membrane</keyword>
<sequence length="99" mass="11370">MILFLVIFGVVFVVGTVFLVTFGAARMMSKTPLMQRDPATLSPREARLVSRMIDSEQVAARRRIEIAQWHAHEKWLADKAAYDAWYIQQYGALPPEAYR</sequence>
<evidence type="ECO:0000313" key="2">
    <source>
        <dbReference type="EMBL" id="TGY35034.1"/>
    </source>
</evidence>
<name>A0A4S2D409_9MICO</name>
<evidence type="ECO:0000256" key="1">
    <source>
        <dbReference type="SAM" id="Phobius"/>
    </source>
</evidence>
<gene>
    <name evidence="2" type="ORF">E5344_12170</name>
</gene>
<dbReference type="AlphaFoldDB" id="A0A4S2D409"/>
<comment type="caution">
    <text evidence="2">The sequence shown here is derived from an EMBL/GenBank/DDBJ whole genome shotgun (WGS) entry which is preliminary data.</text>
</comment>
<keyword evidence="1" id="KW-1133">Transmembrane helix</keyword>
<dbReference type="Proteomes" id="UP000309893">
    <property type="component" value="Unassembled WGS sequence"/>
</dbReference>
<reference evidence="2 3" key="1">
    <citation type="submission" date="2019-04" db="EMBL/GenBank/DDBJ databases">
        <title>Microbes associate with the intestines of laboratory mice.</title>
        <authorList>
            <person name="Navarre W."/>
            <person name="Wong E."/>
            <person name="Huang K."/>
            <person name="Tropini C."/>
            <person name="Ng K."/>
            <person name="Yu B."/>
        </authorList>
    </citation>
    <scope>NUCLEOTIDE SEQUENCE [LARGE SCALE GENOMIC DNA]</scope>
    <source>
        <strain evidence="2 3">NM46_B2-13</strain>
    </source>
</reference>
<accession>A0A4S2D409</accession>